<sequence length="228" mass="26701">MKNNTYMKNLQEFGFPNHCVTEDGKIFSLNSDRFLSLNTCEKGYSKITLQYKGNRKNFKVHRLVALLFLTRPYDWEKLEVNHKNGVKHDNHYSNLEWSTSLENTQHAICNGLRDTHYKITEDDVHRVCKMLQDGYRNIDVSNITGISKSHISSIKTGRCYPDIVSEYDISFVKKQDRLSVEKVKSICELLQEGVKDYKIAKELNVNHRVVGTIRKRLTHRTISINYNW</sequence>
<organism evidence="2">
    <name type="scientific">Staphylococcus phage vB_VibM_10AMN12</name>
    <dbReference type="NCBI Taxonomy" id="3076785"/>
    <lineage>
        <taxon>Viruses</taxon>
        <taxon>Duplodnaviria</taxon>
        <taxon>Heunggongvirae</taxon>
        <taxon>Uroviricota</taxon>
        <taxon>Caudoviricetes</taxon>
    </lineage>
</organism>
<evidence type="ECO:0000259" key="1">
    <source>
        <dbReference type="SMART" id="SM00507"/>
    </source>
</evidence>
<dbReference type="EMBL" id="OR481006">
    <property type="protein sequence ID" value="WNO47501.1"/>
    <property type="molecule type" value="Genomic_DNA"/>
</dbReference>
<name>A0AA96R3U4_9CAUD</name>
<dbReference type="InterPro" id="IPR003615">
    <property type="entry name" value="HNH_nuc"/>
</dbReference>
<feature type="domain" description="HNH nuclease" evidence="1">
    <location>
        <begin position="54"/>
        <end position="104"/>
    </location>
</feature>
<dbReference type="SMART" id="SM00507">
    <property type="entry name" value="HNHc"/>
    <property type="match status" value="1"/>
</dbReference>
<dbReference type="Gene3D" id="3.90.75.20">
    <property type="match status" value="1"/>
</dbReference>
<evidence type="ECO:0000313" key="2">
    <source>
        <dbReference type="EMBL" id="WNO47501.1"/>
    </source>
</evidence>
<proteinExistence type="predicted"/>
<dbReference type="SUPFAM" id="SSF54060">
    <property type="entry name" value="His-Me finger endonucleases"/>
    <property type="match status" value="1"/>
</dbReference>
<dbReference type="InterPro" id="IPR044925">
    <property type="entry name" value="His-Me_finger_sf"/>
</dbReference>
<protein>
    <recommendedName>
        <fullName evidence="1">HNH nuclease domain-containing protein</fullName>
    </recommendedName>
</protein>
<reference evidence="2" key="1">
    <citation type="submission" date="2023-08" db="EMBL/GenBank/DDBJ databases">
        <authorList>
            <person name="Nazir A."/>
        </authorList>
    </citation>
    <scope>NUCLEOTIDE SEQUENCE</scope>
</reference>
<dbReference type="Pfam" id="PF13392">
    <property type="entry name" value="HNH_3"/>
    <property type="match status" value="1"/>
</dbReference>
<dbReference type="Gene3D" id="1.10.10.60">
    <property type="entry name" value="Homeodomain-like"/>
    <property type="match status" value="1"/>
</dbReference>
<accession>A0AA96R3U4</accession>